<evidence type="ECO:0000313" key="5">
    <source>
        <dbReference type="EMBL" id="KAG7394296.1"/>
    </source>
</evidence>
<feature type="region of interest" description="Disordered" evidence="3">
    <location>
        <begin position="1206"/>
        <end position="1227"/>
    </location>
</feature>
<keyword evidence="1" id="KW-0433">Leucine-rich repeat</keyword>
<dbReference type="PANTHER" id="PTHR24113">
    <property type="entry name" value="RAN GTPASE-ACTIVATING PROTEIN 1"/>
    <property type="match status" value="1"/>
</dbReference>
<feature type="transmembrane region" description="Helical" evidence="4">
    <location>
        <begin position="1038"/>
        <end position="1058"/>
    </location>
</feature>
<dbReference type="Proteomes" id="UP000693981">
    <property type="component" value="Unassembled WGS sequence"/>
</dbReference>
<dbReference type="InterPro" id="IPR001611">
    <property type="entry name" value="Leu-rich_rpt"/>
</dbReference>
<evidence type="ECO:0000256" key="3">
    <source>
        <dbReference type="SAM" id="MobiDB-lite"/>
    </source>
</evidence>
<evidence type="ECO:0000256" key="4">
    <source>
        <dbReference type="SAM" id="Phobius"/>
    </source>
</evidence>
<feature type="transmembrane region" description="Helical" evidence="4">
    <location>
        <begin position="75"/>
        <end position="98"/>
    </location>
</feature>
<dbReference type="GO" id="GO:0005634">
    <property type="term" value="C:nucleus"/>
    <property type="evidence" value="ECO:0007669"/>
    <property type="project" value="TreeGrafter"/>
</dbReference>
<protein>
    <submittedName>
        <fullName evidence="5">Uncharacterized protein</fullName>
    </submittedName>
</protein>
<reference evidence="5" key="1">
    <citation type="submission" date="2021-02" db="EMBL/GenBank/DDBJ databases">
        <authorList>
            <person name="Palmer J.M."/>
        </authorList>
    </citation>
    <scope>NUCLEOTIDE SEQUENCE</scope>
    <source>
        <strain evidence="5">SCRP23</strain>
    </source>
</reference>
<feature type="transmembrane region" description="Helical" evidence="4">
    <location>
        <begin position="1001"/>
        <end position="1026"/>
    </location>
</feature>
<keyword evidence="4" id="KW-0472">Membrane</keyword>
<comment type="caution">
    <text evidence="5">The sequence shown here is derived from an EMBL/GenBank/DDBJ whole genome shotgun (WGS) entry which is preliminary data.</text>
</comment>
<evidence type="ECO:0000256" key="1">
    <source>
        <dbReference type="ARBA" id="ARBA00022614"/>
    </source>
</evidence>
<feature type="transmembrane region" description="Helical" evidence="4">
    <location>
        <begin position="42"/>
        <end position="69"/>
    </location>
</feature>
<sequence length="1809" mass="202857">MAPPEDGSRANYLFWLRDYLTIALMTRVILEQFRITVPGLHINWWHVIIMPVISSGGAIAFMTAMSSFIGFPLPFALVVGIPVWFIVLVICFVCFFGRVLRRDPPLLKELLRSIVVLILQVLLTFVYPAYLFGFVRVGASGQKFYVMLLPVIKIIAKNWISYCLGKKYDLMPQIMIFNVDVFNALYVSSSMQNSNSIVTMLQMIALDALLGWVSISDISHLMRDVLVLQRKIPAHHPLKKASFVEIALQITEEDPDTRGYLALRRYSTSRVILKRASAGGPSATAFAVTSNISTKQVLPVEPPKESLPTAPVAKAPSLRLDPAPKSKAESGASKTLLNIFTLKERQRFLKQSARVLFTTEFVILVEYTEVIVPFIFTMYSLGMFYLPNHDYYPQIHGYDDTNRKLRISMLFILSFVLDVSWRMVQSNLFLWICYTIQNSLEHNGLTDSCMSELLQSDFSKKIVKLYLRSNALTDKTAIMLGNALPHMKIEVLSLAGNTVGDCGAASLAFVLDQSPALQTLDLDENQIGQDGIMSFYHVVNGMTVPFQLRYLHLERNPAAPEGVLKQIRLKLHEKIIETQICFGPFANVEPMTTLTLSGSKIKRDILLESCLTDLYVHVVTRAIRTSPRWEWLEVLDLSGNEIGEKGVYEIGLFLALQPPLQVLNLSSNWITDKAISGFADGIEPNTKLQELLLDHNQITDAGAKQLYLQAFKANQQRRIRLSVGNQLTSECKVMLAAISQAHDLRKRFAKEFANVEKLDFSGRALRQYGASAIVEELVATSTSKCRLIDFSRNGLGDEGAQAVALLLRSYPRLEELDLSFNDIGDEGAFMIAEALTENSTLLSLSFHSAPEGSQAKTKLSDKGLCRLAHAIQSHKALTKIDLRDNVTSPTIVRAYVEMLRRNPSIQKFNVSPFPCLLLVTAIDCAPMAPPEDGSSANYLFWARDCLSIALMTRVILEQFRVSVPGLHINWLQIVAMPVISSGGAVMFMIAMASIIGFPLPFALVIGIPVWFVVLIICFACFFGRVLRQDSKLFNDLKTSVVVLIVQVLLTFVYPAYLYGFVNTGTSGQKFYVMLLPIIKLVVKNWISHLLGNKYDLMPQIMIFNVDVFNALYVSSSMQNSSSISTMLAMITVDAVQGWVSISDIGHFMRDVDSLRRKIPVDHPLQSASFVVIALQIIKEDTQAKAHLVRRRYSSARAIILKSRLSSGDSENSLGASADNPTTPNRRVIPVSTQGPALPVAAIETFTPLHQNGSTKPETLMGKIFSPRERWQFVHKTAQILFTTEFVVLVEYTEVIVPFIYTMYTIGMFYQSNRAYYPQLDGLDEKGLRKKLRSVATFGMVELLSLFVIGYLIQRRIGISILRLLSFVLDRSWRMVQSNLFLWIFYTITNSLEHNALVVSGPWLGFMTFFLFKVCGVHIRTNPETYTDIKQLAAICGSQISMILVYTVITTVFTTLSPTYQPVFSLIIPGLKVVQKNILSRILKDCDDTKPQVVIFNVEIFNALFISSCMQNAQSIATSITLITVDLMQAAISLYDLHCMVHEVQDTMIKIGVKTNRLIDVGALIMKRYPATANRQSLVNIRDLRGWEHSAIPIALMGPKVNQVAPHFHKDEPSPPTLKSGKSQGPTIANVISTEKVDASTPPRTASVTTKNVAAALDSLTPQEHHRVLKKALQVLFLTEFLLLIEFTEVLIPVLYSLYVLILYHWPNRRFYPQLASLTDAELRSIVGSILTYGVLELGSLVLLVLVLYRTAFRYPLQQLAFVLEREFLMVQPKLVLWVILTLQSTLPHLGADYTFQFKWLHHNSSGLHS</sequence>
<dbReference type="EMBL" id="JAGDFL010000283">
    <property type="protein sequence ID" value="KAG7394296.1"/>
    <property type="molecule type" value="Genomic_DNA"/>
</dbReference>
<dbReference type="InterPro" id="IPR027038">
    <property type="entry name" value="RanGap"/>
</dbReference>
<keyword evidence="2" id="KW-0677">Repeat</keyword>
<feature type="transmembrane region" description="Helical" evidence="4">
    <location>
        <begin position="355"/>
        <end position="385"/>
    </location>
</feature>
<dbReference type="GO" id="GO:0005829">
    <property type="term" value="C:cytosol"/>
    <property type="evidence" value="ECO:0007669"/>
    <property type="project" value="TreeGrafter"/>
</dbReference>
<feature type="transmembrane region" description="Helical" evidence="4">
    <location>
        <begin position="144"/>
        <end position="162"/>
    </location>
</feature>
<keyword evidence="6" id="KW-1185">Reference proteome</keyword>
<evidence type="ECO:0000313" key="6">
    <source>
        <dbReference type="Proteomes" id="UP000693981"/>
    </source>
</evidence>
<dbReference type="GO" id="GO:0005096">
    <property type="term" value="F:GTPase activator activity"/>
    <property type="evidence" value="ECO:0007669"/>
    <property type="project" value="InterPro"/>
</dbReference>
<feature type="transmembrane region" description="Helical" evidence="4">
    <location>
        <begin position="1400"/>
        <end position="1419"/>
    </location>
</feature>
<dbReference type="GO" id="GO:0006913">
    <property type="term" value="P:nucleocytoplasmic transport"/>
    <property type="evidence" value="ECO:0007669"/>
    <property type="project" value="TreeGrafter"/>
</dbReference>
<dbReference type="PANTHER" id="PTHR24113:SF12">
    <property type="entry name" value="RAN GTPASE-ACTIVATING PROTEIN 1"/>
    <property type="match status" value="1"/>
</dbReference>
<keyword evidence="4" id="KW-1133">Transmembrane helix</keyword>
<feature type="transmembrane region" description="Helical" evidence="4">
    <location>
        <begin position="1725"/>
        <end position="1748"/>
    </location>
</feature>
<feature type="transmembrane region" description="Helical" evidence="4">
    <location>
        <begin position="968"/>
        <end position="995"/>
    </location>
</feature>
<feature type="transmembrane region" description="Helical" evidence="4">
    <location>
        <begin position="12"/>
        <end position="30"/>
    </location>
</feature>
<feature type="transmembrane region" description="Helical" evidence="4">
    <location>
        <begin position="1372"/>
        <end position="1388"/>
    </location>
</feature>
<dbReference type="SMART" id="SM00368">
    <property type="entry name" value="LRR_RI"/>
    <property type="match status" value="8"/>
</dbReference>
<dbReference type="GO" id="GO:0031267">
    <property type="term" value="F:small GTPase binding"/>
    <property type="evidence" value="ECO:0007669"/>
    <property type="project" value="TreeGrafter"/>
</dbReference>
<feature type="region of interest" description="Disordered" evidence="3">
    <location>
        <begin position="300"/>
        <end position="329"/>
    </location>
</feature>
<accession>A0A8T1WLL5</accession>
<dbReference type="Pfam" id="PF13516">
    <property type="entry name" value="LRR_6"/>
    <property type="match status" value="6"/>
</dbReference>
<dbReference type="GO" id="GO:0048471">
    <property type="term" value="C:perinuclear region of cytoplasm"/>
    <property type="evidence" value="ECO:0007669"/>
    <property type="project" value="TreeGrafter"/>
</dbReference>
<feature type="transmembrane region" description="Helical" evidence="4">
    <location>
        <begin position="1285"/>
        <end position="1311"/>
    </location>
</feature>
<feature type="transmembrane region" description="Helical" evidence="4">
    <location>
        <begin position="1331"/>
        <end position="1352"/>
    </location>
</feature>
<proteinExistence type="predicted"/>
<feature type="transmembrane region" description="Helical" evidence="4">
    <location>
        <begin position="110"/>
        <end position="132"/>
    </location>
</feature>
<feature type="transmembrane region" description="Helical" evidence="4">
    <location>
        <begin position="1674"/>
        <end position="1705"/>
    </location>
</feature>
<dbReference type="OrthoDB" id="63324at2759"/>
<evidence type="ECO:0000256" key="2">
    <source>
        <dbReference type="ARBA" id="ARBA00022737"/>
    </source>
</evidence>
<gene>
    <name evidence="5" type="ORF">PHYBOEH_005408</name>
</gene>
<keyword evidence="4" id="KW-0812">Transmembrane</keyword>
<feature type="transmembrane region" description="Helical" evidence="4">
    <location>
        <begin position="1431"/>
        <end position="1452"/>
    </location>
</feature>
<organism evidence="5 6">
    <name type="scientific">Phytophthora boehmeriae</name>
    <dbReference type="NCBI Taxonomy" id="109152"/>
    <lineage>
        <taxon>Eukaryota</taxon>
        <taxon>Sar</taxon>
        <taxon>Stramenopiles</taxon>
        <taxon>Oomycota</taxon>
        <taxon>Peronosporomycetes</taxon>
        <taxon>Peronosporales</taxon>
        <taxon>Peronosporaceae</taxon>
        <taxon>Phytophthora</taxon>
    </lineage>
</organism>
<name>A0A8T1WLL5_9STRA</name>